<evidence type="ECO:0000313" key="3">
    <source>
        <dbReference type="Proteomes" id="UP000177281"/>
    </source>
</evidence>
<name>A0A1F5PYF0_9BACT</name>
<gene>
    <name evidence="2" type="ORF">A3B10_00445</name>
</gene>
<evidence type="ECO:0000256" key="1">
    <source>
        <dbReference type="SAM" id="MobiDB-lite"/>
    </source>
</evidence>
<organism evidence="2 3">
    <name type="scientific">Candidatus Doudnabacteria bacterium RIFCSPLOWO2_01_FULL_44_21</name>
    <dbReference type="NCBI Taxonomy" id="1817841"/>
    <lineage>
        <taxon>Bacteria</taxon>
        <taxon>Candidatus Doudnaibacteriota</taxon>
    </lineage>
</organism>
<proteinExistence type="predicted"/>
<protein>
    <submittedName>
        <fullName evidence="2">Uncharacterized protein</fullName>
    </submittedName>
</protein>
<comment type="caution">
    <text evidence="2">The sequence shown here is derived from an EMBL/GenBank/DDBJ whole genome shotgun (WGS) entry which is preliminary data.</text>
</comment>
<sequence length="242" mass="25973">MLLNFRMAVANGQLTVSGRKTENGIDILVVTRADVDNAMTAIETHRATKPVSEEDAREAFRVHSATCANIRDNSHDINLAPVVAILGDETTLGSYAVAVAQAKLDGDKGDFRPAVKLVTEAARLAETILINARVAEVEGFLAKLTGNYGDAPNAMVAKATEAVGTALAVIDANPADSTPDFTALKAARKDILEARRNLLSVFGTMLRPTSKNEGRRDQRGRGDDRGRRQGFGTGNVRFERRG</sequence>
<feature type="compositionally biased region" description="Basic and acidic residues" evidence="1">
    <location>
        <begin position="210"/>
        <end position="227"/>
    </location>
</feature>
<accession>A0A1F5PYF0</accession>
<reference evidence="2 3" key="1">
    <citation type="journal article" date="2016" name="Nat. Commun.">
        <title>Thousands of microbial genomes shed light on interconnected biogeochemical processes in an aquifer system.</title>
        <authorList>
            <person name="Anantharaman K."/>
            <person name="Brown C.T."/>
            <person name="Hug L.A."/>
            <person name="Sharon I."/>
            <person name="Castelle C.J."/>
            <person name="Probst A.J."/>
            <person name="Thomas B.C."/>
            <person name="Singh A."/>
            <person name="Wilkins M.J."/>
            <person name="Karaoz U."/>
            <person name="Brodie E.L."/>
            <person name="Williams K.H."/>
            <person name="Hubbard S.S."/>
            <person name="Banfield J.F."/>
        </authorList>
    </citation>
    <scope>NUCLEOTIDE SEQUENCE [LARGE SCALE GENOMIC DNA]</scope>
</reference>
<feature type="region of interest" description="Disordered" evidence="1">
    <location>
        <begin position="205"/>
        <end position="242"/>
    </location>
</feature>
<evidence type="ECO:0000313" key="2">
    <source>
        <dbReference type="EMBL" id="OGE94610.1"/>
    </source>
</evidence>
<dbReference type="AlphaFoldDB" id="A0A1F5PYF0"/>
<dbReference type="EMBL" id="MFFB01000012">
    <property type="protein sequence ID" value="OGE94610.1"/>
    <property type="molecule type" value="Genomic_DNA"/>
</dbReference>
<dbReference type="Proteomes" id="UP000177281">
    <property type="component" value="Unassembled WGS sequence"/>
</dbReference>